<keyword evidence="1 2" id="KW-0238">DNA-binding</keyword>
<dbReference type="eggNOG" id="ENOG502QR35">
    <property type="taxonomic scope" value="Eukaryota"/>
</dbReference>
<dbReference type="KEGG" id="cam:101515534"/>
<dbReference type="PANTHER" id="PTHR10302:SF0">
    <property type="entry name" value="SINGLE-STRANDED DNA-BINDING PROTEIN, MITOCHONDRIAL"/>
    <property type="match status" value="1"/>
</dbReference>
<dbReference type="PaxDb" id="3827-XP_004495147.1"/>
<dbReference type="GO" id="GO:0003697">
    <property type="term" value="F:single-stranded DNA binding"/>
    <property type="evidence" value="ECO:0007669"/>
    <property type="project" value="InterPro"/>
</dbReference>
<dbReference type="PROSITE" id="PS50935">
    <property type="entry name" value="SSB"/>
    <property type="match status" value="1"/>
</dbReference>
<dbReference type="OrthoDB" id="1078367at2759"/>
<evidence type="ECO:0000256" key="2">
    <source>
        <dbReference type="PROSITE-ProRule" id="PRU00252"/>
    </source>
</evidence>
<protein>
    <submittedName>
        <fullName evidence="4">Protein OSB2, chloroplastic-like</fullName>
    </submittedName>
</protein>
<dbReference type="STRING" id="3827.A0A1S2XWS7"/>
<dbReference type="InterPro" id="IPR000424">
    <property type="entry name" value="Primosome_PriB/ssb"/>
</dbReference>
<evidence type="ECO:0000313" key="3">
    <source>
        <dbReference type="Proteomes" id="UP000087171"/>
    </source>
</evidence>
<organism evidence="3 4">
    <name type="scientific">Cicer arietinum</name>
    <name type="common">Chickpea</name>
    <name type="synonym">Garbanzo</name>
    <dbReference type="NCBI Taxonomy" id="3827"/>
    <lineage>
        <taxon>Eukaryota</taxon>
        <taxon>Viridiplantae</taxon>
        <taxon>Streptophyta</taxon>
        <taxon>Embryophyta</taxon>
        <taxon>Tracheophyta</taxon>
        <taxon>Spermatophyta</taxon>
        <taxon>Magnoliopsida</taxon>
        <taxon>eudicotyledons</taxon>
        <taxon>Gunneridae</taxon>
        <taxon>Pentapetalae</taxon>
        <taxon>rosids</taxon>
        <taxon>fabids</taxon>
        <taxon>Fabales</taxon>
        <taxon>Fabaceae</taxon>
        <taxon>Papilionoideae</taxon>
        <taxon>50 kb inversion clade</taxon>
        <taxon>NPAAA clade</taxon>
        <taxon>Hologalegina</taxon>
        <taxon>IRL clade</taxon>
        <taxon>Cicereae</taxon>
        <taxon>Cicer</taxon>
    </lineage>
</organism>
<evidence type="ECO:0000256" key="1">
    <source>
        <dbReference type="ARBA" id="ARBA00023125"/>
    </source>
</evidence>
<dbReference type="RefSeq" id="XP_004495147.1">
    <property type="nucleotide sequence ID" value="XM_004495090.3"/>
</dbReference>
<dbReference type="CDD" id="cd04496">
    <property type="entry name" value="SSB_OBF"/>
    <property type="match status" value="1"/>
</dbReference>
<proteinExistence type="predicted"/>
<dbReference type="Pfam" id="PF00436">
    <property type="entry name" value="SSB"/>
    <property type="match status" value="1"/>
</dbReference>
<sequence length="289" mass="32545">MALEQAVTSTTFRNLLTFPQSPNSILKSKFQFSTTLPCKQIHRNFKLKFNCSNSITNGTYPKPSEIPWNKDLCNSVNLIGFVANAVEIKHLPSGKAVAWTRLSVKKNATQISWIHLTFWDELAHVAFQHVQKGHQIHVSGRLVTDTVEAGEGKQQTYYKVVAQQLNFIDRSDSPVTSHDQDFDFIMSDSGNGKKSSFAASGNTGSVVELWQTFFANPGEWWDNRNNKRNPKAPDFKHKDTGEALWIEGRANPPWVKSQLEILDMRMGSHTGQNGRMAVDMVSTDEILSF</sequence>
<dbReference type="InterPro" id="IPR011344">
    <property type="entry name" value="ssDNA-bd"/>
</dbReference>
<dbReference type="InterPro" id="IPR012340">
    <property type="entry name" value="NA-bd_OB-fold"/>
</dbReference>
<accession>A0A1S2XWS7</accession>
<gene>
    <name evidence="4" type="primary">LOC101515534</name>
</gene>
<dbReference type="GeneID" id="101515534"/>
<dbReference type="Gene3D" id="2.40.50.140">
    <property type="entry name" value="Nucleic acid-binding proteins"/>
    <property type="match status" value="1"/>
</dbReference>
<dbReference type="Proteomes" id="UP000087171">
    <property type="component" value="Chromosome Ca4"/>
</dbReference>
<reference evidence="4" key="2">
    <citation type="submission" date="2025-08" db="UniProtKB">
        <authorList>
            <consortium name="RefSeq"/>
        </authorList>
    </citation>
    <scope>IDENTIFICATION</scope>
    <source>
        <tissue evidence="4">Etiolated seedlings</tissue>
    </source>
</reference>
<dbReference type="SUPFAM" id="SSF50249">
    <property type="entry name" value="Nucleic acid-binding proteins"/>
    <property type="match status" value="1"/>
</dbReference>
<dbReference type="GO" id="GO:0006264">
    <property type="term" value="P:mitochondrial DNA replication"/>
    <property type="evidence" value="ECO:0007669"/>
    <property type="project" value="TreeGrafter"/>
</dbReference>
<reference evidence="3" key="1">
    <citation type="journal article" date="2013" name="Nat. Biotechnol.">
        <title>Draft genome sequence of chickpea (Cicer arietinum) provides a resource for trait improvement.</title>
        <authorList>
            <person name="Varshney R.K."/>
            <person name="Song C."/>
            <person name="Saxena R.K."/>
            <person name="Azam S."/>
            <person name="Yu S."/>
            <person name="Sharpe A.G."/>
            <person name="Cannon S."/>
            <person name="Baek J."/>
            <person name="Rosen B.D."/>
            <person name="Tar'an B."/>
            <person name="Millan T."/>
            <person name="Zhang X."/>
            <person name="Ramsay L.D."/>
            <person name="Iwata A."/>
            <person name="Wang Y."/>
            <person name="Nelson W."/>
            <person name="Farmer A.D."/>
            <person name="Gaur P.M."/>
            <person name="Soderlund C."/>
            <person name="Penmetsa R.V."/>
            <person name="Xu C."/>
            <person name="Bharti A.K."/>
            <person name="He W."/>
            <person name="Winter P."/>
            <person name="Zhao S."/>
            <person name="Hane J.K."/>
            <person name="Carrasquilla-Garcia N."/>
            <person name="Condie J.A."/>
            <person name="Upadhyaya H.D."/>
            <person name="Luo M.C."/>
            <person name="Thudi M."/>
            <person name="Gowda C.L."/>
            <person name="Singh N.P."/>
            <person name="Lichtenzveig J."/>
            <person name="Gali K.K."/>
            <person name="Rubio J."/>
            <person name="Nadarajan N."/>
            <person name="Dolezel J."/>
            <person name="Bansal K.C."/>
            <person name="Xu X."/>
            <person name="Edwards D."/>
            <person name="Zhang G."/>
            <person name="Kahl G."/>
            <person name="Gil J."/>
            <person name="Singh K.B."/>
            <person name="Datta S.K."/>
            <person name="Jackson S.A."/>
            <person name="Wang J."/>
            <person name="Cook D.R."/>
        </authorList>
    </citation>
    <scope>NUCLEOTIDE SEQUENCE [LARGE SCALE GENOMIC DNA]</scope>
    <source>
        <strain evidence="3">cv. CDC Frontier</strain>
    </source>
</reference>
<dbReference type="GO" id="GO:0042645">
    <property type="term" value="C:mitochondrial nucleoid"/>
    <property type="evidence" value="ECO:0007669"/>
    <property type="project" value="TreeGrafter"/>
</dbReference>
<name>A0A1S2XWS7_CICAR</name>
<dbReference type="AlphaFoldDB" id="A0A1S2XWS7"/>
<dbReference type="NCBIfam" id="TIGR00621">
    <property type="entry name" value="ssb"/>
    <property type="match status" value="1"/>
</dbReference>
<evidence type="ECO:0000313" key="4">
    <source>
        <dbReference type="RefSeq" id="XP_004495147.1"/>
    </source>
</evidence>
<keyword evidence="3" id="KW-1185">Reference proteome</keyword>
<dbReference type="PANTHER" id="PTHR10302">
    <property type="entry name" value="SINGLE-STRANDED DNA-BINDING PROTEIN"/>
    <property type="match status" value="1"/>
</dbReference>